<name>A0A0G1JS71_9BACT</name>
<feature type="region of interest" description="Disordered" evidence="1">
    <location>
        <begin position="64"/>
        <end position="89"/>
    </location>
</feature>
<feature type="region of interest" description="Disordered" evidence="1">
    <location>
        <begin position="1"/>
        <end position="22"/>
    </location>
</feature>
<feature type="domain" description="CxxC-x17-CxxC" evidence="2">
    <location>
        <begin position="99"/>
        <end position="135"/>
    </location>
</feature>
<evidence type="ECO:0000259" key="2">
    <source>
        <dbReference type="Pfam" id="PF23477"/>
    </source>
</evidence>
<dbReference type="Pfam" id="PF23477">
    <property type="entry name" value="zf_Tbcl_2"/>
    <property type="match status" value="2"/>
</dbReference>
<evidence type="ECO:0000256" key="1">
    <source>
        <dbReference type="SAM" id="MobiDB-lite"/>
    </source>
</evidence>
<evidence type="ECO:0000313" key="4">
    <source>
        <dbReference type="Proteomes" id="UP000034097"/>
    </source>
</evidence>
<dbReference type="EMBL" id="LCHQ01000018">
    <property type="protein sequence ID" value="KKT38309.1"/>
    <property type="molecule type" value="Genomic_DNA"/>
</dbReference>
<comment type="caution">
    <text evidence="3">The sequence shown here is derived from an EMBL/GenBank/DDBJ whole genome shotgun (WGS) entry which is preliminary data.</text>
</comment>
<evidence type="ECO:0000313" key="3">
    <source>
        <dbReference type="EMBL" id="KKT38309.1"/>
    </source>
</evidence>
<accession>A0A0G1JS71</accession>
<dbReference type="InterPro" id="IPR026363">
    <property type="entry name" value="CxxC-x17-CxxC_dom"/>
</dbReference>
<feature type="domain" description="CxxC-x17-CxxC" evidence="2">
    <location>
        <begin position="31"/>
        <end position="63"/>
    </location>
</feature>
<feature type="compositionally biased region" description="Basic and acidic residues" evidence="1">
    <location>
        <begin position="70"/>
        <end position="89"/>
    </location>
</feature>
<organism evidence="3 4">
    <name type="scientific">Candidatus Collierbacteria bacterium GW2011_GWF1_44_12</name>
    <dbReference type="NCBI Taxonomy" id="1618402"/>
    <lineage>
        <taxon>Bacteria</taxon>
        <taxon>Candidatus Collieribacteriota</taxon>
    </lineage>
</organism>
<gene>
    <name evidence="3" type="ORF">UW26_C0018G0008</name>
</gene>
<sequence>MTFSNRGGYGGNRGQNFRASFNSRGSERPAMFDAVCAKCGADCQVPFRPNGRKEVFCSKCFETNGGESRSSGDFRDSRPSRPSSRFERRDNVDTYFADKQMFSAVCDECGENCKVPFQPRNGNPVLCSNCFANKKEGGSRSSSSSFPRPSRDNSVDLEVINAKLDKLIKLLTPPEEPKAKVVDSDEAIKVETNKVLEVIQASIEKKAAKKAPKKSVKKTTKSA</sequence>
<protein>
    <recommendedName>
        <fullName evidence="2">CxxC-x17-CxxC domain-containing protein</fullName>
    </recommendedName>
</protein>
<dbReference type="Proteomes" id="UP000034097">
    <property type="component" value="Unassembled WGS sequence"/>
</dbReference>
<dbReference type="NCBIfam" id="TIGR04272">
    <property type="entry name" value="cxxc_cxxc_Mbark"/>
    <property type="match status" value="2"/>
</dbReference>
<reference evidence="3 4" key="1">
    <citation type="journal article" date="2015" name="Nature">
        <title>rRNA introns, odd ribosomes, and small enigmatic genomes across a large radiation of phyla.</title>
        <authorList>
            <person name="Brown C.T."/>
            <person name="Hug L.A."/>
            <person name="Thomas B.C."/>
            <person name="Sharon I."/>
            <person name="Castelle C.J."/>
            <person name="Singh A."/>
            <person name="Wilkins M.J."/>
            <person name="Williams K.H."/>
            <person name="Banfield J.F."/>
        </authorList>
    </citation>
    <scope>NUCLEOTIDE SEQUENCE [LARGE SCALE GENOMIC DNA]</scope>
</reference>
<proteinExistence type="predicted"/>
<dbReference type="AlphaFoldDB" id="A0A0G1JS71"/>